<organism evidence="1 2">
    <name type="scientific">Enterococcus aquimarinus</name>
    <dbReference type="NCBI Taxonomy" id="328396"/>
    <lineage>
        <taxon>Bacteria</taxon>
        <taxon>Bacillati</taxon>
        <taxon>Bacillota</taxon>
        <taxon>Bacilli</taxon>
        <taxon>Lactobacillales</taxon>
        <taxon>Enterococcaceae</taxon>
        <taxon>Enterococcus</taxon>
    </lineage>
</organism>
<evidence type="ECO:0000313" key="2">
    <source>
        <dbReference type="Proteomes" id="UP000813384"/>
    </source>
</evidence>
<dbReference type="InterPro" id="IPR029063">
    <property type="entry name" value="SAM-dependent_MTases_sf"/>
</dbReference>
<dbReference type="SUPFAM" id="SSF53335">
    <property type="entry name" value="S-adenosyl-L-methionine-dependent methyltransferases"/>
    <property type="match status" value="1"/>
</dbReference>
<name>A0A9E3ZUA1_9ENTE</name>
<dbReference type="GO" id="GO:0032259">
    <property type="term" value="P:methylation"/>
    <property type="evidence" value="ECO:0007669"/>
    <property type="project" value="UniProtKB-KW"/>
</dbReference>
<gene>
    <name evidence="1" type="ORF">K8V42_05395</name>
</gene>
<dbReference type="GO" id="GO:0008168">
    <property type="term" value="F:methyltransferase activity"/>
    <property type="evidence" value="ECO:0007669"/>
    <property type="project" value="UniProtKB-KW"/>
</dbReference>
<dbReference type="Gene3D" id="3.40.50.150">
    <property type="entry name" value="Vaccinia Virus protein VP39"/>
    <property type="match status" value="1"/>
</dbReference>
<comment type="caution">
    <text evidence="1">The sequence shown here is derived from an EMBL/GenBank/DDBJ whole genome shotgun (WGS) entry which is preliminary data.</text>
</comment>
<sequence length="223" mass="26421">MNKKIDFKTINEIIGCNDSFKMPQILMEKLFYRNERERIFREFLQIEHNLDYDWFHIYFQEEYAERKTKKQDFTPDSIGLLLSKIINDEALVGSGATLDTAGGTGGLTIQKWVQDKYATKFFDYKPSNYFYQVEELSDRALPFLLFNLAIRGMNAVVIHGDALHREVHQIYLLENEFDRYTAFSTISIFKHTKQVEKEFNVKKWLSEEIDYVESNPLYFMKGV</sequence>
<keyword evidence="1" id="KW-0489">Methyltransferase</keyword>
<keyword evidence="1" id="KW-0808">Transferase</keyword>
<accession>A0A9E3ZUA1</accession>
<protein>
    <submittedName>
        <fullName evidence="1">SAM-dependent DNA methyltransferase</fullName>
    </submittedName>
</protein>
<dbReference type="Proteomes" id="UP000813384">
    <property type="component" value="Unassembled WGS sequence"/>
</dbReference>
<evidence type="ECO:0000313" key="1">
    <source>
        <dbReference type="EMBL" id="MCC9273708.1"/>
    </source>
</evidence>
<reference evidence="1" key="2">
    <citation type="submission" date="2021-11" db="EMBL/GenBank/DDBJ databases">
        <authorList>
            <person name="Gilroy R."/>
        </authorList>
    </citation>
    <scope>NUCLEOTIDE SEQUENCE</scope>
    <source>
        <strain evidence="1">150</strain>
    </source>
</reference>
<dbReference type="AlphaFoldDB" id="A0A9E3ZUA1"/>
<proteinExistence type="predicted"/>
<reference evidence="1" key="1">
    <citation type="journal article" date="2021" name="PeerJ">
        <title>Extensive microbial diversity within the chicken gut microbiome revealed by metagenomics and culture.</title>
        <authorList>
            <person name="Gilroy R."/>
            <person name="Ravi A."/>
            <person name="Getino M."/>
            <person name="Pursley I."/>
            <person name="Horton D.L."/>
            <person name="Alikhan N.F."/>
            <person name="Baker D."/>
            <person name="Gharbi K."/>
            <person name="Hall N."/>
            <person name="Watson M."/>
            <person name="Adriaenssens E.M."/>
            <person name="Foster-Nyarko E."/>
            <person name="Jarju S."/>
            <person name="Secka A."/>
            <person name="Antonio M."/>
            <person name="Oren A."/>
            <person name="Chaudhuri R.R."/>
            <person name="La Ragione R."/>
            <person name="Hildebrand F."/>
            <person name="Pallen M.J."/>
        </authorList>
    </citation>
    <scope>NUCLEOTIDE SEQUENCE</scope>
    <source>
        <strain evidence="1">150</strain>
    </source>
</reference>
<dbReference type="EMBL" id="JAJJVO010000081">
    <property type="protein sequence ID" value="MCC9273708.1"/>
    <property type="molecule type" value="Genomic_DNA"/>
</dbReference>